<dbReference type="AlphaFoldDB" id="A0A9P4I982"/>
<accession>A0A9P4I982</accession>
<feature type="region of interest" description="Disordered" evidence="1">
    <location>
        <begin position="1"/>
        <end position="54"/>
    </location>
</feature>
<organism evidence="2 3">
    <name type="scientific">Rhizodiscina lignyota</name>
    <dbReference type="NCBI Taxonomy" id="1504668"/>
    <lineage>
        <taxon>Eukaryota</taxon>
        <taxon>Fungi</taxon>
        <taxon>Dikarya</taxon>
        <taxon>Ascomycota</taxon>
        <taxon>Pezizomycotina</taxon>
        <taxon>Dothideomycetes</taxon>
        <taxon>Pleosporomycetidae</taxon>
        <taxon>Aulographales</taxon>
        <taxon>Rhizodiscinaceae</taxon>
        <taxon>Rhizodiscina</taxon>
    </lineage>
</organism>
<feature type="compositionally biased region" description="Basic and acidic residues" evidence="1">
    <location>
        <begin position="1"/>
        <end position="12"/>
    </location>
</feature>
<gene>
    <name evidence="2" type="ORF">NA57DRAFT_60147</name>
</gene>
<proteinExistence type="predicted"/>
<feature type="compositionally biased region" description="Basic and acidic residues" evidence="1">
    <location>
        <begin position="80"/>
        <end position="97"/>
    </location>
</feature>
<feature type="compositionally biased region" description="Basic and acidic residues" evidence="1">
    <location>
        <begin position="104"/>
        <end position="116"/>
    </location>
</feature>
<name>A0A9P4I982_9PEZI</name>
<feature type="region of interest" description="Disordered" evidence="1">
    <location>
        <begin position="69"/>
        <end position="157"/>
    </location>
</feature>
<evidence type="ECO:0000313" key="3">
    <source>
        <dbReference type="Proteomes" id="UP000799772"/>
    </source>
</evidence>
<sequence length="406" mass="45990">MSRRDVTTHKTMPDNFIQGHDLQPTAGPIPSDAGDSWSHVALSDSRGSPAASRWSFASTDAPKFHATNWAIADDEPSELGNRKNGQDRVTHSSDRASPRTKLKQQQDTHMHAKDQAAARNHKSANPLPQENRGPVPPQNQTRNMVRNSEERPFAQAKLSKNRYTMLPRYETAPMRKSAEDGEYLNNLVSVDKKDKILVGLDVGNGSCALVHRALACTTSTFIREQPYAFRISFKDCSFDAVRLYSKWMYARNIFSICEASPTETVETVLSREIYLLAEAYKLGVVARDSSFRNAIIDSMTEMVLRDEFYLDNIIPWAYRNRFPSNCALIKLLVDLYIIDHQSVILEHFDPGLAKPNNLRPYPDKYWKDIMSRALDISGGLPGKVVEPLWTRKMCTYHDHADGERCL</sequence>
<protein>
    <submittedName>
        <fullName evidence="2">Uncharacterized protein</fullName>
    </submittedName>
</protein>
<keyword evidence="3" id="KW-1185">Reference proteome</keyword>
<reference evidence="2" key="1">
    <citation type="journal article" date="2020" name="Stud. Mycol.">
        <title>101 Dothideomycetes genomes: a test case for predicting lifestyles and emergence of pathogens.</title>
        <authorList>
            <person name="Haridas S."/>
            <person name="Albert R."/>
            <person name="Binder M."/>
            <person name="Bloem J."/>
            <person name="Labutti K."/>
            <person name="Salamov A."/>
            <person name="Andreopoulos B."/>
            <person name="Baker S."/>
            <person name="Barry K."/>
            <person name="Bills G."/>
            <person name="Bluhm B."/>
            <person name="Cannon C."/>
            <person name="Castanera R."/>
            <person name="Culley D."/>
            <person name="Daum C."/>
            <person name="Ezra D."/>
            <person name="Gonzalez J."/>
            <person name="Henrissat B."/>
            <person name="Kuo A."/>
            <person name="Liang C."/>
            <person name="Lipzen A."/>
            <person name="Lutzoni F."/>
            <person name="Magnuson J."/>
            <person name="Mondo S."/>
            <person name="Nolan M."/>
            <person name="Ohm R."/>
            <person name="Pangilinan J."/>
            <person name="Park H.-J."/>
            <person name="Ramirez L."/>
            <person name="Alfaro M."/>
            <person name="Sun H."/>
            <person name="Tritt A."/>
            <person name="Yoshinaga Y."/>
            <person name="Zwiers L.-H."/>
            <person name="Turgeon B."/>
            <person name="Goodwin S."/>
            <person name="Spatafora J."/>
            <person name="Crous P."/>
            <person name="Grigoriev I."/>
        </authorList>
    </citation>
    <scope>NUCLEOTIDE SEQUENCE</scope>
    <source>
        <strain evidence="2">CBS 133067</strain>
    </source>
</reference>
<evidence type="ECO:0000256" key="1">
    <source>
        <dbReference type="SAM" id="MobiDB-lite"/>
    </source>
</evidence>
<dbReference type="EMBL" id="ML978133">
    <property type="protein sequence ID" value="KAF2094729.1"/>
    <property type="molecule type" value="Genomic_DNA"/>
</dbReference>
<dbReference type="OrthoDB" id="3625626at2759"/>
<dbReference type="Proteomes" id="UP000799772">
    <property type="component" value="Unassembled WGS sequence"/>
</dbReference>
<evidence type="ECO:0000313" key="2">
    <source>
        <dbReference type="EMBL" id="KAF2094729.1"/>
    </source>
</evidence>
<comment type="caution">
    <text evidence="2">The sequence shown here is derived from an EMBL/GenBank/DDBJ whole genome shotgun (WGS) entry which is preliminary data.</text>
</comment>